<dbReference type="EMBL" id="JAYGGQ010000001">
    <property type="protein sequence ID" value="MEA5453877.1"/>
    <property type="molecule type" value="Genomic_DNA"/>
</dbReference>
<sequence>MANEDLTRAFLNAALRLSEEKFDGTALTLGADETLPLAFLSRSRVVGRTREERPELVPTEAKFRDRWIGQQDFLGDFLAFSLAIRRRRLEESLAALSDELESSGADFAQAVHGVAAYCLRLMSEPPEYRLQLMAGASTDDPATRKLLSDSLLSITHVVLEAYERVAHRFGFQLRPGIDAEQLCTLLHALADGLAMRVISGSKGRLVDASKGTSLLGTGVLALLTSLIDPGDGASLEEAAATRMRFRSSRTAYSAAGPRHAAVLASPGIPAGAA</sequence>
<evidence type="ECO:0000313" key="2">
    <source>
        <dbReference type="Proteomes" id="UP001304769"/>
    </source>
</evidence>
<organism evidence="1 2">
    <name type="scientific">Sinomonas terricola</name>
    <dbReference type="NCBI Taxonomy" id="3110330"/>
    <lineage>
        <taxon>Bacteria</taxon>
        <taxon>Bacillati</taxon>
        <taxon>Actinomycetota</taxon>
        <taxon>Actinomycetes</taxon>
        <taxon>Micrococcales</taxon>
        <taxon>Micrococcaceae</taxon>
        <taxon>Sinomonas</taxon>
    </lineage>
</organism>
<dbReference type="InterPro" id="IPR036271">
    <property type="entry name" value="Tet_transcr_reg_TetR-rel_C_sf"/>
</dbReference>
<evidence type="ECO:0000313" key="1">
    <source>
        <dbReference type="EMBL" id="MEA5453877.1"/>
    </source>
</evidence>
<comment type="caution">
    <text evidence="1">The sequence shown here is derived from an EMBL/GenBank/DDBJ whole genome shotgun (WGS) entry which is preliminary data.</text>
</comment>
<dbReference type="RefSeq" id="WP_323277622.1">
    <property type="nucleotide sequence ID" value="NZ_JAYGGQ010000001.1"/>
</dbReference>
<proteinExistence type="predicted"/>
<name>A0ABU5T2I6_9MICC</name>
<accession>A0ABU5T2I6</accession>
<dbReference type="SUPFAM" id="SSF48498">
    <property type="entry name" value="Tetracyclin repressor-like, C-terminal domain"/>
    <property type="match status" value="1"/>
</dbReference>
<dbReference type="Proteomes" id="UP001304769">
    <property type="component" value="Unassembled WGS sequence"/>
</dbReference>
<dbReference type="Gene3D" id="1.10.357.10">
    <property type="entry name" value="Tetracycline Repressor, domain 2"/>
    <property type="match status" value="1"/>
</dbReference>
<keyword evidence="2" id="KW-1185">Reference proteome</keyword>
<protein>
    <submittedName>
        <fullName evidence="1">Uncharacterized protein</fullName>
    </submittedName>
</protein>
<gene>
    <name evidence="1" type="ORF">SPF06_04000</name>
</gene>
<reference evidence="1 2" key="1">
    <citation type="submission" date="2023-12" db="EMBL/GenBank/DDBJ databases">
        <title>Sinomonas terricola sp. nov, isolated from litchi orchard soil in Guangdong, PR China.</title>
        <authorList>
            <person name="Jiaxin W."/>
            <person name="Yang Z."/>
            <person name="Honghui Z."/>
        </authorList>
    </citation>
    <scope>NUCLEOTIDE SEQUENCE [LARGE SCALE GENOMIC DNA]</scope>
    <source>
        <strain evidence="1 2">JGH33</strain>
    </source>
</reference>